<keyword evidence="4" id="KW-1185">Reference proteome</keyword>
<dbReference type="Proteomes" id="UP000001029">
    <property type="component" value="Chromosome"/>
</dbReference>
<feature type="compositionally biased region" description="Low complexity" evidence="1">
    <location>
        <begin position="219"/>
        <end position="229"/>
    </location>
</feature>
<evidence type="ECO:0000256" key="2">
    <source>
        <dbReference type="SAM" id="Phobius"/>
    </source>
</evidence>
<evidence type="ECO:0000313" key="3">
    <source>
        <dbReference type="EMBL" id="ACC98200.1"/>
    </source>
</evidence>
<feature type="region of interest" description="Disordered" evidence="1">
    <location>
        <begin position="219"/>
        <end position="266"/>
    </location>
</feature>
<proteinExistence type="predicted"/>
<dbReference type="AlphaFoldDB" id="B2KC73"/>
<dbReference type="HOGENOM" id="CLU_549505_0_0_0"/>
<feature type="region of interest" description="Disordered" evidence="1">
    <location>
        <begin position="71"/>
        <end position="128"/>
    </location>
</feature>
<name>B2KC73_ELUMP</name>
<feature type="transmembrane region" description="Helical" evidence="2">
    <location>
        <begin position="17"/>
        <end position="38"/>
    </location>
</feature>
<feature type="compositionally biased region" description="Polar residues" evidence="1">
    <location>
        <begin position="72"/>
        <end position="92"/>
    </location>
</feature>
<keyword evidence="2" id="KW-1133">Transmembrane helix</keyword>
<evidence type="ECO:0000313" key="4">
    <source>
        <dbReference type="Proteomes" id="UP000001029"/>
    </source>
</evidence>
<feature type="transmembrane region" description="Helical" evidence="2">
    <location>
        <begin position="351"/>
        <end position="372"/>
    </location>
</feature>
<feature type="compositionally biased region" description="Polar residues" evidence="1">
    <location>
        <begin position="241"/>
        <end position="252"/>
    </location>
</feature>
<feature type="transmembrane region" description="Helical" evidence="2">
    <location>
        <begin position="409"/>
        <end position="429"/>
    </location>
</feature>
<keyword evidence="2" id="KW-0472">Membrane</keyword>
<feature type="transmembrane region" description="Helical" evidence="2">
    <location>
        <begin position="449"/>
        <end position="471"/>
    </location>
</feature>
<feature type="compositionally biased region" description="Low complexity" evidence="1">
    <location>
        <begin position="105"/>
        <end position="119"/>
    </location>
</feature>
<dbReference type="EMBL" id="CP001055">
    <property type="protein sequence ID" value="ACC98200.1"/>
    <property type="molecule type" value="Genomic_DNA"/>
</dbReference>
<reference evidence="3 4" key="1">
    <citation type="journal article" date="2009" name="Appl. Environ. Microbiol.">
        <title>Genomic analysis of 'Elusimicrobium minutum,' the first cultivated representative of the phylum 'Elusimicrobia' (formerly termite group 1).</title>
        <authorList>
            <person name="Herlemann D.P.R."/>
            <person name="Geissinger O."/>
            <person name="Ikeda-Ohtsubo W."/>
            <person name="Kunin V."/>
            <person name="Sun H."/>
            <person name="Lapidus A."/>
            <person name="Hugenholtz P."/>
            <person name="Brune A."/>
        </authorList>
    </citation>
    <scope>NUCLEOTIDE SEQUENCE [LARGE SCALE GENOMIC DNA]</scope>
    <source>
        <strain evidence="3 4">Pei191</strain>
    </source>
</reference>
<sequence length="496" mass="49062">MKIGKILNNLGMVTKNVVTAAGLGLVTVGTGAVVVSMLSGGNQGASAPITRTSYSDVAQYGSGEGGSGFAQYGSNMDSTSKSMQAARQSASGSGYGAFAPSNTPATASGGSARASAAPSGGAGDSGSGFGGMLEGMGIGRDAAAQNELKGQLASAQAQADAAAAAAGGNKMQAKGLDSLGISGSRRSGGGSYNNQYAGGAGGAVKDAGAAQKLAGQQLSGAGANAGGSASRDRANRGRVQGFNQGDVGSQGSALEAAKGREVSGSLRQAHNIRKTLASADGKNVSATFIDETFQNAGENKAGISVAGAQVAPESSNLTLGDIEKSNKQTAFEAMGTLQLENDLRKSRENTLYAMASLLLVGLSALAIVMSALPAPWKWIVYGAGMALVVAAYAKIFIKHSDGVNPSSTAKTIAAAMVTAGAAVWTLSAVSSKFGAFMKGLPKVFSGLPGIVQTLGGMAGATFITTAVSQLIKGSGAEKKALKDAKLYNSTAGRSAK</sequence>
<protein>
    <submittedName>
        <fullName evidence="3">Uncharacterized protein</fullName>
    </submittedName>
</protein>
<accession>B2KC73</accession>
<dbReference type="STRING" id="445932.Emin_0645"/>
<dbReference type="KEGG" id="emi:Emin_0645"/>
<evidence type="ECO:0000256" key="1">
    <source>
        <dbReference type="SAM" id="MobiDB-lite"/>
    </source>
</evidence>
<dbReference type="RefSeq" id="WP_012414815.1">
    <property type="nucleotide sequence ID" value="NC_010644.1"/>
</dbReference>
<feature type="transmembrane region" description="Helical" evidence="2">
    <location>
        <begin position="378"/>
        <end position="397"/>
    </location>
</feature>
<gene>
    <name evidence="3" type="ordered locus">Emin_0645</name>
</gene>
<keyword evidence="2" id="KW-0812">Transmembrane</keyword>
<organism evidence="3 4">
    <name type="scientific">Elusimicrobium minutum (strain Pei191)</name>
    <dbReference type="NCBI Taxonomy" id="445932"/>
    <lineage>
        <taxon>Bacteria</taxon>
        <taxon>Pseudomonadati</taxon>
        <taxon>Elusimicrobiota</taxon>
        <taxon>Elusimicrobia</taxon>
        <taxon>Elusimicrobiales</taxon>
        <taxon>Elusimicrobiaceae</taxon>
        <taxon>Elusimicrobium</taxon>
    </lineage>
</organism>